<sequence length="82" mass="9093">MKYLNNQKFLNLMLCGAFLSSVSTLNAMNVGENEKESPQHSTAPGKKEVEQTQQPIKKTIQLVSTNFNVNGKKITVSIHLCV</sequence>
<accession>A0ABZ2C3J5</accession>
<keyword evidence="2" id="KW-0732">Signal</keyword>
<dbReference type="Proteomes" id="UP001330434">
    <property type="component" value="Chromosome"/>
</dbReference>
<evidence type="ECO:0000313" key="3">
    <source>
        <dbReference type="EMBL" id="WVX66731.1"/>
    </source>
</evidence>
<name>A0ABZ2C3J5_9PROT</name>
<gene>
    <name evidence="3" type="ORF">Bealeia1_00915</name>
</gene>
<organism evidence="3 4">
    <name type="scientific">Candidatus Bealeia paramacronuclearis</name>
    <dbReference type="NCBI Taxonomy" id="1921001"/>
    <lineage>
        <taxon>Bacteria</taxon>
        <taxon>Pseudomonadati</taxon>
        <taxon>Pseudomonadota</taxon>
        <taxon>Alphaproteobacteria</taxon>
        <taxon>Holosporales</taxon>
        <taxon>Holosporaceae</taxon>
        <taxon>Candidatus Bealeia</taxon>
    </lineage>
</organism>
<feature type="region of interest" description="Disordered" evidence="1">
    <location>
        <begin position="30"/>
        <end position="54"/>
    </location>
</feature>
<feature type="signal peptide" evidence="2">
    <location>
        <begin position="1"/>
        <end position="27"/>
    </location>
</feature>
<evidence type="ECO:0000313" key="4">
    <source>
        <dbReference type="Proteomes" id="UP001330434"/>
    </source>
</evidence>
<proteinExistence type="predicted"/>
<protein>
    <submittedName>
        <fullName evidence="3">Uncharacterized protein</fullName>
    </submittedName>
</protein>
<keyword evidence="4" id="KW-1185">Reference proteome</keyword>
<evidence type="ECO:0000256" key="1">
    <source>
        <dbReference type="SAM" id="MobiDB-lite"/>
    </source>
</evidence>
<dbReference type="RefSeq" id="WP_331255558.1">
    <property type="nucleotide sequence ID" value="NZ_CP133270.1"/>
</dbReference>
<dbReference type="EMBL" id="CP133270">
    <property type="protein sequence ID" value="WVX66731.1"/>
    <property type="molecule type" value="Genomic_DNA"/>
</dbReference>
<reference evidence="3 4" key="1">
    <citation type="journal article" date="2024" name="Environ. Microbiol.">
        <title>Novel evolutionary insights on the interactions of the Holosporales (Alphaproteobacteria) with eukaryotic hosts from comparative genomics.</title>
        <authorList>
            <person name="Giovannini M."/>
            <person name="Petroni G."/>
            <person name="Castelli M."/>
        </authorList>
    </citation>
    <scope>NUCLEOTIDE SEQUENCE [LARGE SCALE GENOMIC DNA]</scope>
    <source>
        <strain evidence="3 4">US_Bl 15I1</strain>
    </source>
</reference>
<feature type="chain" id="PRO_5045230958" evidence="2">
    <location>
        <begin position="28"/>
        <end position="82"/>
    </location>
</feature>
<evidence type="ECO:0000256" key="2">
    <source>
        <dbReference type="SAM" id="SignalP"/>
    </source>
</evidence>